<feature type="transmembrane region" description="Helical" evidence="12">
    <location>
        <begin position="82"/>
        <end position="104"/>
    </location>
</feature>
<name>A0A1Y1V0N0_9FUNG</name>
<evidence type="ECO:0000313" key="13">
    <source>
        <dbReference type="EMBL" id="ORX44510.1"/>
    </source>
</evidence>
<keyword evidence="7" id="KW-0256">Endoplasmic reticulum</keyword>
<protein>
    <recommendedName>
        <fullName evidence="4">Chitin synthase export chaperone</fullName>
    </recommendedName>
</protein>
<evidence type="ECO:0000256" key="10">
    <source>
        <dbReference type="ARBA" id="ARBA00023136"/>
    </source>
</evidence>
<organism evidence="13 14">
    <name type="scientific">Piromyces finnis</name>
    <dbReference type="NCBI Taxonomy" id="1754191"/>
    <lineage>
        <taxon>Eukaryota</taxon>
        <taxon>Fungi</taxon>
        <taxon>Fungi incertae sedis</taxon>
        <taxon>Chytridiomycota</taxon>
        <taxon>Chytridiomycota incertae sedis</taxon>
        <taxon>Neocallimastigomycetes</taxon>
        <taxon>Neocallimastigales</taxon>
        <taxon>Neocallimastigaceae</taxon>
        <taxon>Piromyces</taxon>
    </lineage>
</organism>
<feature type="transmembrane region" description="Helical" evidence="12">
    <location>
        <begin position="110"/>
        <end position="137"/>
    </location>
</feature>
<dbReference type="GO" id="GO:0051082">
    <property type="term" value="F:unfolded protein binding"/>
    <property type="evidence" value="ECO:0007669"/>
    <property type="project" value="TreeGrafter"/>
</dbReference>
<dbReference type="InterPro" id="IPR022057">
    <property type="entry name" value="Chs7"/>
</dbReference>
<sequence length="319" mass="36111">MPMDVPFTFGSFDYFCNQVVMPFCALVGDKIEPKCYARNIDIGGNLLFQPATIAILFIALIMTSIMIYHIKSKYTAVGRKEIVLFFYSYMIVIIIELMLDSGAIPAALSIYPYVVAMYNGMVIATYIILLLNGFVGFQWAEDGTATSLWIIRGSAIVGFLASFFVSIATFKSFAGFSSSNPVMLYLIYFVFCPATILIYVVLQIILVIKTLDDRWPLGDILFSIAFFVIGVIGQYLLSELICNMGDHYLDGLFWGDVFTLLSVMMIYKYWDSITKEDLEFSVGGKTNVWEIKDPMINDEEMMVLAEEHYRLKQQIMGNN</sequence>
<dbReference type="GO" id="GO:0015031">
    <property type="term" value="P:protein transport"/>
    <property type="evidence" value="ECO:0007669"/>
    <property type="project" value="UniProtKB-KW"/>
</dbReference>
<evidence type="ECO:0000256" key="1">
    <source>
        <dbReference type="ARBA" id="ARBA00004127"/>
    </source>
</evidence>
<comment type="caution">
    <text evidence="13">The sequence shown here is derived from an EMBL/GenBank/DDBJ whole genome shotgun (WGS) entry which is preliminary data.</text>
</comment>
<accession>A0A1Y1V0N0</accession>
<evidence type="ECO:0000256" key="11">
    <source>
        <dbReference type="ARBA" id="ARBA00023316"/>
    </source>
</evidence>
<reference evidence="13 14" key="2">
    <citation type="submission" date="2016-08" db="EMBL/GenBank/DDBJ databases">
        <title>Pervasive Adenine N6-methylation of Active Genes in Fungi.</title>
        <authorList>
            <consortium name="DOE Joint Genome Institute"/>
            <person name="Mondo S.J."/>
            <person name="Dannebaum R.O."/>
            <person name="Kuo R.C."/>
            <person name="Labutti K."/>
            <person name="Haridas S."/>
            <person name="Kuo A."/>
            <person name="Salamov A."/>
            <person name="Ahrendt S.R."/>
            <person name="Lipzen A."/>
            <person name="Sullivan W."/>
            <person name="Andreopoulos W.B."/>
            <person name="Clum A."/>
            <person name="Lindquist E."/>
            <person name="Daum C."/>
            <person name="Ramamoorthy G.K."/>
            <person name="Gryganskyi A."/>
            <person name="Culley D."/>
            <person name="Magnuson J.K."/>
            <person name="James T.Y."/>
            <person name="O'Malley M.A."/>
            <person name="Stajich J.E."/>
            <person name="Spatafora J.W."/>
            <person name="Visel A."/>
            <person name="Grigoriev I.V."/>
        </authorList>
    </citation>
    <scope>NUCLEOTIDE SEQUENCE [LARGE SCALE GENOMIC DNA]</scope>
    <source>
        <strain evidence="14">finn</strain>
    </source>
</reference>
<keyword evidence="8" id="KW-0653">Protein transport</keyword>
<dbReference type="PANTHER" id="PTHR35329">
    <property type="entry name" value="CHITIN SYNTHASE EXPORT CHAPERONE"/>
    <property type="match status" value="1"/>
</dbReference>
<feature type="transmembrane region" description="Helical" evidence="12">
    <location>
        <begin position="252"/>
        <end position="270"/>
    </location>
</feature>
<feature type="transmembrane region" description="Helical" evidence="12">
    <location>
        <begin position="220"/>
        <end position="237"/>
    </location>
</feature>
<dbReference type="PANTHER" id="PTHR35329:SF2">
    <property type="entry name" value="CHITIN SYNTHASE EXPORT CHAPERONE"/>
    <property type="match status" value="1"/>
</dbReference>
<evidence type="ECO:0000256" key="5">
    <source>
        <dbReference type="ARBA" id="ARBA00022448"/>
    </source>
</evidence>
<evidence type="ECO:0000256" key="7">
    <source>
        <dbReference type="ARBA" id="ARBA00022824"/>
    </source>
</evidence>
<reference evidence="13 14" key="1">
    <citation type="submission" date="2016-08" db="EMBL/GenBank/DDBJ databases">
        <title>Genomes of anaerobic fungi encode conserved fungal cellulosomes for biomass hydrolysis.</title>
        <authorList>
            <consortium name="DOE Joint Genome Institute"/>
            <person name="Haitjema C.H."/>
            <person name="Gilmore S.P."/>
            <person name="Henske J.K."/>
            <person name="Solomon K.V."/>
            <person name="De Groot R."/>
            <person name="Kuo A."/>
            <person name="Mondo S.J."/>
            <person name="Salamov A.A."/>
            <person name="Labutti K."/>
            <person name="Zhao Z."/>
            <person name="Chiniquy J."/>
            <person name="Barry K."/>
            <person name="Brewer H.M."/>
            <person name="Purvine S.O."/>
            <person name="Wright A.T."/>
            <person name="Boxma B."/>
            <person name="Van Alen T."/>
            <person name="Hackstein J.H."/>
            <person name="Baker S.E."/>
            <person name="Grigoriev I.V."/>
            <person name="O'Malley M.A."/>
        </authorList>
    </citation>
    <scope>NUCLEOTIDE SEQUENCE [LARGE SCALE GENOMIC DNA]</scope>
    <source>
        <strain evidence="14">finn</strain>
    </source>
</reference>
<dbReference type="AlphaFoldDB" id="A0A1Y1V0N0"/>
<comment type="subcellular location">
    <subcellularLocation>
        <location evidence="1">Endomembrane system</location>
        <topology evidence="1">Multi-pass membrane protein</topology>
    </subcellularLocation>
    <subcellularLocation>
        <location evidence="2">Endoplasmic reticulum membrane</location>
    </subcellularLocation>
</comment>
<evidence type="ECO:0000313" key="14">
    <source>
        <dbReference type="Proteomes" id="UP000193719"/>
    </source>
</evidence>
<keyword evidence="5" id="KW-0813">Transport</keyword>
<feature type="transmembrane region" description="Helical" evidence="12">
    <location>
        <begin position="149"/>
        <end position="170"/>
    </location>
</feature>
<keyword evidence="9 12" id="KW-1133">Transmembrane helix</keyword>
<comment type="similarity">
    <text evidence="3">Belongs to the CHS7 family.</text>
</comment>
<dbReference type="Proteomes" id="UP000193719">
    <property type="component" value="Unassembled WGS sequence"/>
</dbReference>
<evidence type="ECO:0000256" key="3">
    <source>
        <dbReference type="ARBA" id="ARBA00009274"/>
    </source>
</evidence>
<evidence type="ECO:0000256" key="6">
    <source>
        <dbReference type="ARBA" id="ARBA00022692"/>
    </source>
</evidence>
<evidence type="ECO:0000256" key="8">
    <source>
        <dbReference type="ARBA" id="ARBA00022927"/>
    </source>
</evidence>
<dbReference type="OrthoDB" id="2189463at2759"/>
<feature type="transmembrane region" description="Helical" evidence="12">
    <location>
        <begin position="182"/>
        <end position="208"/>
    </location>
</feature>
<keyword evidence="6 12" id="KW-0812">Transmembrane</keyword>
<proteinExistence type="inferred from homology"/>
<dbReference type="EMBL" id="MCFH01000045">
    <property type="protein sequence ID" value="ORX44510.1"/>
    <property type="molecule type" value="Genomic_DNA"/>
</dbReference>
<dbReference type="GO" id="GO:0006457">
    <property type="term" value="P:protein folding"/>
    <property type="evidence" value="ECO:0007669"/>
    <property type="project" value="TreeGrafter"/>
</dbReference>
<evidence type="ECO:0000256" key="4">
    <source>
        <dbReference type="ARBA" id="ARBA00018354"/>
    </source>
</evidence>
<gene>
    <name evidence="13" type="ORF">BCR36DRAFT_399559</name>
</gene>
<keyword evidence="10 12" id="KW-0472">Membrane</keyword>
<keyword evidence="11" id="KW-0961">Cell wall biogenesis/degradation</keyword>
<dbReference type="GO" id="GO:0005789">
    <property type="term" value="C:endoplasmic reticulum membrane"/>
    <property type="evidence" value="ECO:0007669"/>
    <property type="project" value="UniProtKB-SubCell"/>
</dbReference>
<evidence type="ECO:0000256" key="12">
    <source>
        <dbReference type="SAM" id="Phobius"/>
    </source>
</evidence>
<dbReference type="GO" id="GO:0071555">
    <property type="term" value="P:cell wall organization"/>
    <property type="evidence" value="ECO:0007669"/>
    <property type="project" value="UniProtKB-KW"/>
</dbReference>
<evidence type="ECO:0000256" key="2">
    <source>
        <dbReference type="ARBA" id="ARBA00004586"/>
    </source>
</evidence>
<dbReference type="STRING" id="1754191.A0A1Y1V0N0"/>
<dbReference type="Pfam" id="PF12271">
    <property type="entry name" value="Chs7"/>
    <property type="match status" value="1"/>
</dbReference>
<evidence type="ECO:0000256" key="9">
    <source>
        <dbReference type="ARBA" id="ARBA00022989"/>
    </source>
</evidence>
<keyword evidence="14" id="KW-1185">Reference proteome</keyword>
<feature type="transmembrane region" description="Helical" evidence="12">
    <location>
        <begin position="47"/>
        <end position="70"/>
    </location>
</feature>